<feature type="transmembrane region" description="Helical" evidence="7">
    <location>
        <begin position="261"/>
        <end position="287"/>
    </location>
</feature>
<evidence type="ECO:0000256" key="7">
    <source>
        <dbReference type="SAM" id="Phobius"/>
    </source>
</evidence>
<feature type="domain" description="MacB-like periplasmic core" evidence="9">
    <location>
        <begin position="23"/>
        <end position="226"/>
    </location>
</feature>
<feature type="transmembrane region" description="Helical" evidence="7">
    <location>
        <begin position="493"/>
        <end position="510"/>
    </location>
</feature>
<comment type="subcellular location">
    <subcellularLocation>
        <location evidence="1">Cell membrane</location>
        <topology evidence="1">Multi-pass membrane protein</topology>
    </subcellularLocation>
</comment>
<dbReference type="InterPro" id="IPR025857">
    <property type="entry name" value="MacB_PCD"/>
</dbReference>
<feature type="transmembrane region" description="Helical" evidence="7">
    <location>
        <begin position="784"/>
        <end position="806"/>
    </location>
</feature>
<feature type="transmembrane region" description="Helical" evidence="7">
    <location>
        <begin position="352"/>
        <end position="376"/>
    </location>
</feature>
<evidence type="ECO:0000256" key="6">
    <source>
        <dbReference type="ARBA" id="ARBA00038076"/>
    </source>
</evidence>
<feature type="transmembrane region" description="Helical" evidence="7">
    <location>
        <begin position="20"/>
        <end position="42"/>
    </location>
</feature>
<proteinExistence type="inferred from homology"/>
<feature type="domain" description="ABC3 transporter permease C-terminal" evidence="8">
    <location>
        <begin position="740"/>
        <end position="856"/>
    </location>
</feature>
<protein>
    <submittedName>
        <fullName evidence="10">FtsX-like permease family protein</fullName>
    </submittedName>
</protein>
<evidence type="ECO:0000259" key="9">
    <source>
        <dbReference type="Pfam" id="PF12704"/>
    </source>
</evidence>
<evidence type="ECO:0000256" key="3">
    <source>
        <dbReference type="ARBA" id="ARBA00022692"/>
    </source>
</evidence>
<gene>
    <name evidence="10" type="ORF">GP475_09975</name>
</gene>
<evidence type="ECO:0000313" key="10">
    <source>
        <dbReference type="EMBL" id="QNQ90924.1"/>
    </source>
</evidence>
<dbReference type="GO" id="GO:0022857">
    <property type="term" value="F:transmembrane transporter activity"/>
    <property type="evidence" value="ECO:0007669"/>
    <property type="project" value="TreeGrafter"/>
</dbReference>
<dbReference type="Pfam" id="PF12704">
    <property type="entry name" value="MacB_PCD"/>
    <property type="match status" value="2"/>
</dbReference>
<feature type="transmembrane region" description="Helical" evidence="7">
    <location>
        <begin position="435"/>
        <end position="460"/>
    </location>
</feature>
<dbReference type="RefSeq" id="WP_187974233.1">
    <property type="nucleotide sequence ID" value="NZ_CP046884.1"/>
</dbReference>
<dbReference type="KEGG" id="cpoy:GP475_09975"/>
<accession>A0A7H0SQU9</accession>
<feature type="transmembrane region" description="Helical" evidence="7">
    <location>
        <begin position="310"/>
        <end position="340"/>
    </location>
</feature>
<dbReference type="PANTHER" id="PTHR30572">
    <property type="entry name" value="MEMBRANE COMPONENT OF TRANSPORTER-RELATED"/>
    <property type="match status" value="1"/>
</dbReference>
<keyword evidence="2" id="KW-1003">Cell membrane</keyword>
<evidence type="ECO:0000256" key="2">
    <source>
        <dbReference type="ARBA" id="ARBA00022475"/>
    </source>
</evidence>
<feature type="domain" description="MacB-like periplasmic core" evidence="9">
    <location>
        <begin position="489"/>
        <end position="706"/>
    </location>
</feature>
<dbReference type="InterPro" id="IPR003838">
    <property type="entry name" value="ABC3_permease_C"/>
</dbReference>
<evidence type="ECO:0000256" key="4">
    <source>
        <dbReference type="ARBA" id="ARBA00022989"/>
    </source>
</evidence>
<keyword evidence="4 7" id="KW-1133">Transmembrane helix</keyword>
<keyword evidence="11" id="KW-1185">Reference proteome</keyword>
<keyword evidence="5 7" id="KW-0472">Membrane</keyword>
<dbReference type="InterPro" id="IPR050250">
    <property type="entry name" value="Macrolide_Exporter_MacB"/>
</dbReference>
<dbReference type="EMBL" id="CP046884">
    <property type="protein sequence ID" value="QNQ90924.1"/>
    <property type="molecule type" value="Genomic_DNA"/>
</dbReference>
<organism evidence="10 11">
    <name type="scientific">Corynebacterium poyangense</name>
    <dbReference type="NCBI Taxonomy" id="2684405"/>
    <lineage>
        <taxon>Bacteria</taxon>
        <taxon>Bacillati</taxon>
        <taxon>Actinomycetota</taxon>
        <taxon>Actinomycetes</taxon>
        <taxon>Mycobacteriales</taxon>
        <taxon>Corynebacteriaceae</taxon>
        <taxon>Corynebacterium</taxon>
    </lineage>
</organism>
<evidence type="ECO:0000259" key="8">
    <source>
        <dbReference type="Pfam" id="PF02687"/>
    </source>
</evidence>
<dbReference type="Proteomes" id="UP000516320">
    <property type="component" value="Chromosome"/>
</dbReference>
<keyword evidence="3 7" id="KW-0812">Transmembrane</keyword>
<dbReference type="AlphaFoldDB" id="A0A7H0SQU9"/>
<dbReference type="Pfam" id="PF02687">
    <property type="entry name" value="FtsX"/>
    <property type="match status" value="2"/>
</dbReference>
<sequence length="862" mass="91151">MGSRSVLWKISFRNIGAHKLRLVLTVLAVVLGTAFIAGAMMFTRTLSTAFDSTVASQFDGVDAVLSGQGGVPQEIRQELAQDPQVKSVALEASTTVVLATEDHQAIQTRGQTVSLQPWAESEDVVGLQPQISSGHAPENGEQALINASAAEHYGIKVGDRLLVVDPQQRYDVTISGVTTLSADEGGTSGVNLWLREADYIQRYTDGEHLPQLKVSAADGVSDVDLVQHLASRYPNVKVEQGSVLAERATESITQALQFVNYFLVSFGLVALLVGTFLIANTFSMIVAQRIKEFALLRALGATRRQITRSVVIEAAIVGFFGSILGVLGGIGLVAIIRAVLKAYGMPLPGSSLGITALSVFVPLVIGVVVTIASAWVPARRAGRVEPVEAMRVAEQESATSLWVRSIIGAVLLIFGIIIALVPLGMEDSSTKTRAWMVGAGALSLILGFFLASPAISLPLVPTLGRIIGAPFGAVGKLSATNARRHPRRTATTAFALTLGVALVTAIGAFGDTMKSTVEDMAKSSISADFVLSGPQQGNFPVPQGVSEDIKKIDEIDSVTTLSAVPLRVAGVSSHPMGLSYVISGNPGKLFELSIEDGVADSGDQPGVLIDQDLAHQQGWKVGDKLPITTGVPPMWMASANPTAAGQIVGEVPIIGIYQPTTLLKGPVLNRASVAGIISDQSMQVQMVGVTAQPGVKHEDLRQKLEDTVADYLVVQVMDRDDMADVSAKSIDQMLNILYGLLALAVVIAILGIVNTLTLNVIERRREIGMLRAVGMKRPQVRRMITLEAVQIAIFGAVSGILIGAFLSWCFLKIMAGEGLDTISFPVWEILVMLVASAVVGVAAAIWPARRAASTPPLEAVAE</sequence>
<dbReference type="PANTHER" id="PTHR30572:SF4">
    <property type="entry name" value="ABC TRANSPORTER PERMEASE YTRF"/>
    <property type="match status" value="1"/>
</dbReference>
<feature type="transmembrane region" description="Helical" evidence="7">
    <location>
        <begin position="736"/>
        <end position="761"/>
    </location>
</feature>
<dbReference type="GO" id="GO:0005886">
    <property type="term" value="C:plasma membrane"/>
    <property type="evidence" value="ECO:0007669"/>
    <property type="project" value="UniProtKB-SubCell"/>
</dbReference>
<reference evidence="10 11" key="1">
    <citation type="submission" date="2019-12" db="EMBL/GenBank/DDBJ databases">
        <title>Corynebacterium sp. nov., isolated from feces of the Anser Albifrons in China.</title>
        <authorList>
            <person name="Liu Q."/>
        </authorList>
    </citation>
    <scope>NUCLEOTIDE SEQUENCE [LARGE SCALE GENOMIC DNA]</scope>
    <source>
        <strain evidence="10 11">4H37-19</strain>
    </source>
</reference>
<feature type="transmembrane region" description="Helical" evidence="7">
    <location>
        <begin position="826"/>
        <end position="846"/>
    </location>
</feature>
<comment type="similarity">
    <text evidence="6">Belongs to the ABC-4 integral membrane protein family.</text>
</comment>
<feature type="domain" description="ABC3 transporter permease C-terminal" evidence="8">
    <location>
        <begin position="265"/>
        <end position="386"/>
    </location>
</feature>
<feature type="transmembrane region" description="Helical" evidence="7">
    <location>
        <begin position="401"/>
        <end position="423"/>
    </location>
</feature>
<evidence type="ECO:0000256" key="1">
    <source>
        <dbReference type="ARBA" id="ARBA00004651"/>
    </source>
</evidence>
<evidence type="ECO:0000256" key="5">
    <source>
        <dbReference type="ARBA" id="ARBA00023136"/>
    </source>
</evidence>
<name>A0A7H0SQU9_9CORY</name>
<evidence type="ECO:0000313" key="11">
    <source>
        <dbReference type="Proteomes" id="UP000516320"/>
    </source>
</evidence>